<evidence type="ECO:0000313" key="1">
    <source>
        <dbReference type="EMBL" id="CAB3993310.1"/>
    </source>
</evidence>
<accession>A0A7D9HYL6</accession>
<dbReference type="AlphaFoldDB" id="A0A7D9HYL6"/>
<organism evidence="1 2">
    <name type="scientific">Paramuricea clavata</name>
    <name type="common">Red gorgonian</name>
    <name type="synonym">Violescent sea-whip</name>
    <dbReference type="NCBI Taxonomy" id="317549"/>
    <lineage>
        <taxon>Eukaryota</taxon>
        <taxon>Metazoa</taxon>
        <taxon>Cnidaria</taxon>
        <taxon>Anthozoa</taxon>
        <taxon>Octocorallia</taxon>
        <taxon>Malacalcyonacea</taxon>
        <taxon>Plexauridae</taxon>
        <taxon>Paramuricea</taxon>
    </lineage>
</organism>
<keyword evidence="2" id="KW-1185">Reference proteome</keyword>
<evidence type="ECO:0000313" key="2">
    <source>
        <dbReference type="Proteomes" id="UP001152795"/>
    </source>
</evidence>
<dbReference type="EMBL" id="CACRXK020002233">
    <property type="protein sequence ID" value="CAB3993310.1"/>
    <property type="molecule type" value="Genomic_DNA"/>
</dbReference>
<dbReference type="OrthoDB" id="5980153at2759"/>
<comment type="caution">
    <text evidence="1">The sequence shown here is derived from an EMBL/GenBank/DDBJ whole genome shotgun (WGS) entry which is preliminary data.</text>
</comment>
<proteinExistence type="predicted"/>
<dbReference type="Proteomes" id="UP001152795">
    <property type="component" value="Unassembled WGS sequence"/>
</dbReference>
<gene>
    <name evidence="1" type="ORF">PACLA_8A034749</name>
</gene>
<sequence>MKLTGRKVNIQSLVKSPSLYIVARPSFSDADQLCYIDTRLECLEKLCSEVVTTASGEPLIDKMRFFHGHSPSRQYEASQQKGGSYHCAVCGANAHRAYELDYVFRCPHMSLGDRQRLVLKGPCGKVNSLPLSKIKETFHGLTKLFDGDKKKELEDLLKMELHGVQRVPA</sequence>
<protein>
    <submittedName>
        <fullName evidence="1">Uncharacterized protein</fullName>
    </submittedName>
</protein>
<name>A0A7D9HYL6_PARCT</name>
<reference evidence="1" key="1">
    <citation type="submission" date="2020-04" db="EMBL/GenBank/DDBJ databases">
        <authorList>
            <person name="Alioto T."/>
            <person name="Alioto T."/>
            <person name="Gomez Garrido J."/>
        </authorList>
    </citation>
    <scope>NUCLEOTIDE SEQUENCE</scope>
    <source>
        <strain evidence="1">A484AB</strain>
    </source>
</reference>